<name>A0A814EF57_9BILA</name>
<dbReference type="Proteomes" id="UP000663860">
    <property type="component" value="Unassembled WGS sequence"/>
</dbReference>
<feature type="compositionally biased region" description="Acidic residues" evidence="1">
    <location>
        <begin position="186"/>
        <end position="203"/>
    </location>
</feature>
<feature type="region of interest" description="Disordered" evidence="1">
    <location>
        <begin position="184"/>
        <end position="272"/>
    </location>
</feature>
<dbReference type="AlphaFoldDB" id="A0A814EF57"/>
<organism evidence="2 3">
    <name type="scientific">Adineta steineri</name>
    <dbReference type="NCBI Taxonomy" id="433720"/>
    <lineage>
        <taxon>Eukaryota</taxon>
        <taxon>Metazoa</taxon>
        <taxon>Spiralia</taxon>
        <taxon>Gnathifera</taxon>
        <taxon>Rotifera</taxon>
        <taxon>Eurotatoria</taxon>
        <taxon>Bdelloidea</taxon>
        <taxon>Adinetida</taxon>
        <taxon>Adinetidae</taxon>
        <taxon>Adineta</taxon>
    </lineage>
</organism>
<dbReference type="EMBL" id="CAJNOE010000142">
    <property type="protein sequence ID" value="CAF0971430.1"/>
    <property type="molecule type" value="Genomic_DNA"/>
</dbReference>
<feature type="compositionally biased region" description="Basic and acidic residues" evidence="1">
    <location>
        <begin position="204"/>
        <end position="268"/>
    </location>
</feature>
<protein>
    <submittedName>
        <fullName evidence="2">Uncharacterized protein</fullName>
    </submittedName>
</protein>
<proteinExistence type="predicted"/>
<gene>
    <name evidence="2" type="ORF">IZO911_LOCUS16063</name>
</gene>
<comment type="caution">
    <text evidence="2">The sequence shown here is derived from an EMBL/GenBank/DDBJ whole genome shotgun (WGS) entry which is preliminary data.</text>
</comment>
<evidence type="ECO:0000313" key="3">
    <source>
        <dbReference type="Proteomes" id="UP000663860"/>
    </source>
</evidence>
<evidence type="ECO:0000256" key="1">
    <source>
        <dbReference type="SAM" id="MobiDB-lite"/>
    </source>
</evidence>
<evidence type="ECO:0000313" key="2">
    <source>
        <dbReference type="EMBL" id="CAF0971430.1"/>
    </source>
</evidence>
<sequence>MNGSISNTLLETNYIWDIHHDFDFDSKRFIFKCKSSIPLQQMLDTEDISPTAECILNTDFVTIEHEIPSEDDTLKLESTPNDICSGVGIWNRINTDIQGTICLFMHKTDNGNTHHYCLTAKHVIQIRDDLNMHYSVSHKHGRDSNMKFYDDDIILSDTDAVALRVTGDFICRFPNLNCLALKENESSEESIYDDEESIYDDDESNKQDDLDEESNKQDDLDEESNKQDDLDQESNKQDDLDQESNKQDDLDQESNKQDDLDQESNKQDDLDDDLFESDADVAFNTRDHGDPSRIKAIDIKKLRKYYRRNKRRVDCGMRIDNSNYRNLIEVKWLPKHKFAEPGDSGSLYYIYSKKDQEFIPIAMHVGNEMQSILAEQQCKDWERIKFRKEGYERKRQELRERNELEAYEELQREERLQAIADRVGAHVEILNETLSVIQYLMEWIINCKKKERKK</sequence>
<reference evidence="2" key="1">
    <citation type="submission" date="2021-02" db="EMBL/GenBank/DDBJ databases">
        <authorList>
            <person name="Nowell W R."/>
        </authorList>
    </citation>
    <scope>NUCLEOTIDE SEQUENCE</scope>
</reference>
<accession>A0A814EF57</accession>